<organism evidence="3 4">
    <name type="scientific">Eumeta variegata</name>
    <name type="common">Bagworm moth</name>
    <name type="synonym">Eumeta japonica</name>
    <dbReference type="NCBI Taxonomy" id="151549"/>
    <lineage>
        <taxon>Eukaryota</taxon>
        <taxon>Metazoa</taxon>
        <taxon>Ecdysozoa</taxon>
        <taxon>Arthropoda</taxon>
        <taxon>Hexapoda</taxon>
        <taxon>Insecta</taxon>
        <taxon>Pterygota</taxon>
        <taxon>Neoptera</taxon>
        <taxon>Endopterygota</taxon>
        <taxon>Lepidoptera</taxon>
        <taxon>Glossata</taxon>
        <taxon>Ditrysia</taxon>
        <taxon>Tineoidea</taxon>
        <taxon>Psychidae</taxon>
        <taxon>Oiketicinae</taxon>
        <taxon>Eumeta</taxon>
    </lineage>
</organism>
<proteinExistence type="predicted"/>
<comment type="caution">
    <text evidence="3">The sequence shown here is derived from an EMBL/GenBank/DDBJ whole genome shotgun (WGS) entry which is preliminary data.</text>
</comment>
<evidence type="ECO:0008006" key="5">
    <source>
        <dbReference type="Google" id="ProtNLM"/>
    </source>
</evidence>
<keyword evidence="2" id="KW-0472">Membrane</keyword>
<evidence type="ECO:0000256" key="2">
    <source>
        <dbReference type="SAM" id="Phobius"/>
    </source>
</evidence>
<sequence length="132" mass="13703">MLAFERNGSSKPVYSEGARIIAGGGSTNCPRVCVFGLSVFCLVCACVFFSLVSVTSLVAIAGLTRVHTTAYGGSSGSVRPASVSGGSPAPPERPASRSSGDSELSTGGKEKKDKRGVFSLFSRKKRPQSHMQ</sequence>
<evidence type="ECO:0000313" key="3">
    <source>
        <dbReference type="EMBL" id="GBP27215.1"/>
    </source>
</evidence>
<dbReference type="EMBL" id="BGZK01000190">
    <property type="protein sequence ID" value="GBP27215.1"/>
    <property type="molecule type" value="Genomic_DNA"/>
</dbReference>
<gene>
    <name evidence="3" type="ORF">EVAR_15988_1</name>
</gene>
<evidence type="ECO:0000313" key="4">
    <source>
        <dbReference type="Proteomes" id="UP000299102"/>
    </source>
</evidence>
<dbReference type="Proteomes" id="UP000299102">
    <property type="component" value="Unassembled WGS sequence"/>
</dbReference>
<feature type="region of interest" description="Disordered" evidence="1">
    <location>
        <begin position="70"/>
        <end position="132"/>
    </location>
</feature>
<evidence type="ECO:0000256" key="1">
    <source>
        <dbReference type="SAM" id="MobiDB-lite"/>
    </source>
</evidence>
<dbReference type="OrthoDB" id="9942256at2759"/>
<keyword evidence="2" id="KW-1133">Transmembrane helix</keyword>
<keyword evidence="2" id="KW-0812">Transmembrane</keyword>
<accession>A0A4C1ULB5</accession>
<protein>
    <recommendedName>
        <fullName evidence="5">Transmembrane protein</fullName>
    </recommendedName>
</protein>
<feature type="compositionally biased region" description="Basic residues" evidence="1">
    <location>
        <begin position="122"/>
        <end position="132"/>
    </location>
</feature>
<reference evidence="3 4" key="1">
    <citation type="journal article" date="2019" name="Commun. Biol.">
        <title>The bagworm genome reveals a unique fibroin gene that provides high tensile strength.</title>
        <authorList>
            <person name="Kono N."/>
            <person name="Nakamura H."/>
            <person name="Ohtoshi R."/>
            <person name="Tomita M."/>
            <person name="Numata K."/>
            <person name="Arakawa K."/>
        </authorList>
    </citation>
    <scope>NUCLEOTIDE SEQUENCE [LARGE SCALE GENOMIC DNA]</scope>
</reference>
<name>A0A4C1ULB5_EUMVA</name>
<keyword evidence="4" id="KW-1185">Reference proteome</keyword>
<feature type="transmembrane region" description="Helical" evidence="2">
    <location>
        <begin position="34"/>
        <end position="60"/>
    </location>
</feature>
<dbReference type="AlphaFoldDB" id="A0A4C1ULB5"/>